<organism evidence="1 2">
    <name type="scientific">Araneus ventricosus</name>
    <name type="common">Orbweaver spider</name>
    <name type="synonym">Epeira ventricosa</name>
    <dbReference type="NCBI Taxonomy" id="182803"/>
    <lineage>
        <taxon>Eukaryota</taxon>
        <taxon>Metazoa</taxon>
        <taxon>Ecdysozoa</taxon>
        <taxon>Arthropoda</taxon>
        <taxon>Chelicerata</taxon>
        <taxon>Arachnida</taxon>
        <taxon>Araneae</taxon>
        <taxon>Araneomorphae</taxon>
        <taxon>Entelegynae</taxon>
        <taxon>Araneoidea</taxon>
        <taxon>Araneidae</taxon>
        <taxon>Araneus</taxon>
    </lineage>
</organism>
<evidence type="ECO:0000313" key="1">
    <source>
        <dbReference type="EMBL" id="GBM51800.1"/>
    </source>
</evidence>
<sequence length="110" mass="12373">MTPYSGRRRVIMSSPFHLLVRVPVSNGDGPLRVPYLRVNIVLKRMTPCSGASQEVMILFISLCVCLSHRAKNTSDLTYEFNCPEKDDTSGASQSDRDFPIFISLCVYLSR</sequence>
<proteinExistence type="predicted"/>
<reference evidence="1 2" key="1">
    <citation type="journal article" date="2019" name="Sci. Rep.">
        <title>Orb-weaving spider Araneus ventricosus genome elucidates the spidroin gene catalogue.</title>
        <authorList>
            <person name="Kono N."/>
            <person name="Nakamura H."/>
            <person name="Ohtoshi R."/>
            <person name="Moran D.A.P."/>
            <person name="Shinohara A."/>
            <person name="Yoshida Y."/>
            <person name="Fujiwara M."/>
            <person name="Mori M."/>
            <person name="Tomita M."/>
            <person name="Arakawa K."/>
        </authorList>
    </citation>
    <scope>NUCLEOTIDE SEQUENCE [LARGE SCALE GENOMIC DNA]</scope>
</reference>
<comment type="caution">
    <text evidence="1">The sequence shown here is derived from an EMBL/GenBank/DDBJ whole genome shotgun (WGS) entry which is preliminary data.</text>
</comment>
<protein>
    <submittedName>
        <fullName evidence="1">Uncharacterized protein</fullName>
    </submittedName>
</protein>
<dbReference type="Proteomes" id="UP000499080">
    <property type="component" value="Unassembled WGS sequence"/>
</dbReference>
<dbReference type="EMBL" id="BGPR01001350">
    <property type="protein sequence ID" value="GBM51800.1"/>
    <property type="molecule type" value="Genomic_DNA"/>
</dbReference>
<gene>
    <name evidence="1" type="ORF">AVEN_4313_1</name>
</gene>
<name>A0A4Y2GDX1_ARAVE</name>
<evidence type="ECO:0000313" key="2">
    <source>
        <dbReference type="Proteomes" id="UP000499080"/>
    </source>
</evidence>
<accession>A0A4Y2GDX1</accession>
<dbReference type="AlphaFoldDB" id="A0A4Y2GDX1"/>
<keyword evidence="2" id="KW-1185">Reference proteome</keyword>